<organism evidence="1 2">
    <name type="scientific">Lactobacillus helveticus CIRM-BIA 951</name>
    <dbReference type="NCBI Taxonomy" id="1226334"/>
    <lineage>
        <taxon>Bacteria</taxon>
        <taxon>Bacillati</taxon>
        <taxon>Bacillota</taxon>
        <taxon>Bacilli</taxon>
        <taxon>Lactobacillales</taxon>
        <taxon>Lactobacillaceae</taxon>
        <taxon>Lactobacillus</taxon>
    </lineage>
</organism>
<sequence length="36" mass="4107">MITEDLNTEFWVISDTHLIAKSLHDGGQAFSQMQKN</sequence>
<keyword evidence="2" id="KW-1185">Reference proteome</keyword>
<gene>
    <name evidence="1" type="ORF">LHCIRMBIA951_01936</name>
</gene>
<evidence type="ECO:0000313" key="1">
    <source>
        <dbReference type="EMBL" id="CDI58024.1"/>
    </source>
</evidence>
<dbReference type="AlphaFoldDB" id="U6F4U0"/>
<evidence type="ECO:0000313" key="2">
    <source>
        <dbReference type="Proteomes" id="UP000017248"/>
    </source>
</evidence>
<reference evidence="1" key="1">
    <citation type="submission" date="2013-09" db="EMBL/GenBank/DDBJ databases">
        <title>Draft Genome Sequence of five Lactobacillus helveticus strains CIRM-BIA 101T, 103, 104, 951 and 953 isolated from milk product.</title>
        <authorList>
            <person name="Valence F."/>
            <person name="Chuat V."/>
            <person name="Ma L."/>
            <person name="Creno S."/>
            <person name="Falentin H."/>
            <person name="Lortal S."/>
            <person name="Bizet C."/>
            <person name="Clermont D."/>
            <person name="Loux V."/>
            <person name="Bouchier C."/>
            <person name="Cousin S."/>
        </authorList>
    </citation>
    <scope>NUCLEOTIDE SEQUENCE [LARGE SCALE GENOMIC DNA]</scope>
    <source>
        <strain evidence="1">CIRM-BIA 951</strain>
    </source>
</reference>
<protein>
    <submittedName>
        <fullName evidence="1">Uncharacterized protein</fullName>
    </submittedName>
</protein>
<dbReference type="Proteomes" id="UP000017248">
    <property type="component" value="Unassembled WGS sequence"/>
</dbReference>
<name>U6F4U0_LACHE</name>
<comment type="caution">
    <text evidence="1">The sequence shown here is derived from an EMBL/GenBank/DDBJ whole genome shotgun (WGS) entry which is preliminary data.</text>
</comment>
<proteinExistence type="predicted"/>
<dbReference type="EMBL" id="CBUK010000044">
    <property type="protein sequence ID" value="CDI58024.1"/>
    <property type="molecule type" value="Genomic_DNA"/>
</dbReference>
<accession>U6F4U0</accession>
<dbReference type="HOGENOM" id="CLU_3356841_0_0_9"/>